<dbReference type="EMBL" id="JAJADR010000003">
    <property type="protein sequence ID" value="MCB2408776.1"/>
    <property type="molecule type" value="Genomic_DNA"/>
</dbReference>
<reference evidence="2" key="1">
    <citation type="submission" date="2021-10" db="EMBL/GenBank/DDBJ databases">
        <authorList>
            <person name="Dean J.D."/>
            <person name="Kim M.K."/>
            <person name="Newey C.N."/>
            <person name="Stoker T.S."/>
            <person name="Thompson D.W."/>
            <person name="Grose J.H."/>
        </authorList>
    </citation>
    <scope>NUCLEOTIDE SEQUENCE</scope>
    <source>
        <strain evidence="2">BT178</strain>
    </source>
</reference>
<evidence type="ECO:0000313" key="2">
    <source>
        <dbReference type="EMBL" id="MCB2408776.1"/>
    </source>
</evidence>
<feature type="region of interest" description="Disordered" evidence="1">
    <location>
        <begin position="30"/>
        <end position="51"/>
    </location>
</feature>
<keyword evidence="3" id="KW-1185">Reference proteome</keyword>
<evidence type="ECO:0000313" key="3">
    <source>
        <dbReference type="Proteomes" id="UP001165296"/>
    </source>
</evidence>
<dbReference type="RefSeq" id="WP_226176140.1">
    <property type="nucleotide sequence ID" value="NZ_JAJADR010000003.1"/>
</dbReference>
<evidence type="ECO:0000256" key="1">
    <source>
        <dbReference type="SAM" id="MobiDB-lite"/>
    </source>
</evidence>
<protein>
    <submittedName>
        <fullName evidence="2">Uncharacterized protein</fullName>
    </submittedName>
</protein>
<gene>
    <name evidence="2" type="ORF">LGH74_12380</name>
</gene>
<organism evidence="2 3">
    <name type="scientific">Hymenobacter lucidus</name>
    <dbReference type="NCBI Taxonomy" id="2880930"/>
    <lineage>
        <taxon>Bacteria</taxon>
        <taxon>Pseudomonadati</taxon>
        <taxon>Bacteroidota</taxon>
        <taxon>Cytophagia</taxon>
        <taxon>Cytophagales</taxon>
        <taxon>Hymenobacteraceae</taxon>
        <taxon>Hymenobacter</taxon>
    </lineage>
</organism>
<proteinExistence type="predicted"/>
<accession>A0ABS8ASL3</accession>
<comment type="caution">
    <text evidence="2">The sequence shown here is derived from an EMBL/GenBank/DDBJ whole genome shotgun (WGS) entry which is preliminary data.</text>
</comment>
<dbReference type="Proteomes" id="UP001165296">
    <property type="component" value="Unassembled WGS sequence"/>
</dbReference>
<name>A0ABS8ASL3_9BACT</name>
<sequence>MPLVFRPASQAPLRSCYSLVARPDFTADGPAREWAGRGPKTGIFRPPLAYS</sequence>